<evidence type="ECO:0000313" key="3">
    <source>
        <dbReference type="EMBL" id="MDR6838731.1"/>
    </source>
</evidence>
<dbReference type="Proteomes" id="UP001253458">
    <property type="component" value="Unassembled WGS sequence"/>
</dbReference>
<feature type="region of interest" description="Disordered" evidence="1">
    <location>
        <begin position="1"/>
        <end position="22"/>
    </location>
</feature>
<organism evidence="2 5">
    <name type="scientific">Acidovorax delafieldii</name>
    <name type="common">Pseudomonas delafieldii</name>
    <dbReference type="NCBI Taxonomy" id="47920"/>
    <lineage>
        <taxon>Bacteria</taxon>
        <taxon>Pseudomonadati</taxon>
        <taxon>Pseudomonadota</taxon>
        <taxon>Betaproteobacteria</taxon>
        <taxon>Burkholderiales</taxon>
        <taxon>Comamonadaceae</taxon>
        <taxon>Acidovorax</taxon>
    </lineage>
</organism>
<comment type="caution">
    <text evidence="2">The sequence shown here is derived from an EMBL/GenBank/DDBJ whole genome shotgun (WGS) entry which is preliminary data.</text>
</comment>
<dbReference type="EMBL" id="JAVDTS010000005">
    <property type="protein sequence ID" value="MDR6838731.1"/>
    <property type="molecule type" value="Genomic_DNA"/>
</dbReference>
<protein>
    <submittedName>
        <fullName evidence="2">Uncharacterized protein</fullName>
    </submittedName>
</protein>
<proteinExistence type="predicted"/>
<dbReference type="EMBL" id="JAVDTL010000004">
    <property type="protein sequence ID" value="MDR6767509.1"/>
    <property type="molecule type" value="Genomic_DNA"/>
</dbReference>
<dbReference type="RefSeq" id="WP_209819986.1">
    <property type="nucleotide sequence ID" value="NZ_JAVDTL010000004.1"/>
</dbReference>
<name>A0AAJ2BSH4_ACIDE</name>
<evidence type="ECO:0000313" key="4">
    <source>
        <dbReference type="Proteomes" id="UP001249076"/>
    </source>
</evidence>
<evidence type="ECO:0000313" key="2">
    <source>
        <dbReference type="EMBL" id="MDR6767509.1"/>
    </source>
</evidence>
<gene>
    <name evidence="2" type="ORF">J2W88_002790</name>
    <name evidence="3" type="ORF">J2W93_003578</name>
</gene>
<keyword evidence="4" id="KW-1185">Reference proteome</keyword>
<evidence type="ECO:0000313" key="5">
    <source>
        <dbReference type="Proteomes" id="UP001253458"/>
    </source>
</evidence>
<dbReference type="AlphaFoldDB" id="A0AAJ2BSH4"/>
<evidence type="ECO:0000256" key="1">
    <source>
        <dbReference type="SAM" id="MobiDB-lite"/>
    </source>
</evidence>
<dbReference type="Proteomes" id="UP001249076">
    <property type="component" value="Unassembled WGS sequence"/>
</dbReference>
<reference evidence="2 4" key="1">
    <citation type="submission" date="2023-07" db="EMBL/GenBank/DDBJ databases">
        <title>Sorghum-associated microbial communities from plants grown in Nebraska, USA.</title>
        <authorList>
            <person name="Schachtman D."/>
        </authorList>
    </citation>
    <scope>NUCLEOTIDE SEQUENCE</scope>
    <source>
        <strain evidence="3 4">BE105</strain>
        <strain evidence="2">BE69</strain>
    </source>
</reference>
<sequence>MSDIRKGCPTGRKPIATRPTNVVPPAQYDRMRAPVWTANPAAPARAGALNHTRIESRGFRC</sequence>
<accession>A0AAJ2BSH4</accession>